<feature type="domain" description="Bacterial transcriptional activator" evidence="3">
    <location>
        <begin position="4"/>
        <end position="94"/>
    </location>
</feature>
<accession>A0A428YN73</accession>
<dbReference type="EMBL" id="QHKI01000070">
    <property type="protein sequence ID" value="RSM69637.1"/>
    <property type="molecule type" value="Genomic_DNA"/>
</dbReference>
<gene>
    <name evidence="4" type="ORF">DMH04_45785</name>
</gene>
<dbReference type="AlphaFoldDB" id="A0A428YN73"/>
<evidence type="ECO:0000256" key="2">
    <source>
        <dbReference type="ARBA" id="ARBA00023163"/>
    </source>
</evidence>
<dbReference type="GO" id="GO:0006355">
    <property type="term" value="P:regulation of DNA-templated transcription"/>
    <property type="evidence" value="ECO:0007669"/>
    <property type="project" value="TreeGrafter"/>
</dbReference>
<dbReference type="InterPro" id="IPR005158">
    <property type="entry name" value="BTAD"/>
</dbReference>
<keyword evidence="2" id="KW-0804">Transcription</keyword>
<dbReference type="SUPFAM" id="SSF48452">
    <property type="entry name" value="TPR-like"/>
    <property type="match status" value="1"/>
</dbReference>
<name>A0A428YN73_KIBAR</name>
<dbReference type="PANTHER" id="PTHR35807">
    <property type="entry name" value="TRANSCRIPTIONAL REGULATOR REDD-RELATED"/>
    <property type="match status" value="1"/>
</dbReference>
<reference evidence="4 5" key="1">
    <citation type="submission" date="2018-05" db="EMBL/GenBank/DDBJ databases">
        <title>Evolution of GPA BGCs.</title>
        <authorList>
            <person name="Waglechner N."/>
            <person name="Wright G.D."/>
        </authorList>
    </citation>
    <scope>NUCLEOTIDE SEQUENCE [LARGE SCALE GENOMIC DNA]</scope>
    <source>
        <strain evidence="4 5">A82846</strain>
    </source>
</reference>
<keyword evidence="1" id="KW-0805">Transcription regulation</keyword>
<evidence type="ECO:0000259" key="3">
    <source>
        <dbReference type="SMART" id="SM01043"/>
    </source>
</evidence>
<comment type="caution">
    <text evidence="4">The sequence shown here is derived from an EMBL/GenBank/DDBJ whole genome shotgun (WGS) entry which is preliminary data.</text>
</comment>
<dbReference type="GO" id="GO:0003677">
    <property type="term" value="F:DNA binding"/>
    <property type="evidence" value="ECO:0007669"/>
    <property type="project" value="TreeGrafter"/>
</dbReference>
<dbReference type="OrthoDB" id="3208838at2"/>
<dbReference type="Gene3D" id="1.25.40.10">
    <property type="entry name" value="Tetratricopeptide repeat domain"/>
    <property type="match status" value="1"/>
</dbReference>
<dbReference type="SMART" id="SM01043">
    <property type="entry name" value="BTAD"/>
    <property type="match status" value="1"/>
</dbReference>
<evidence type="ECO:0000313" key="5">
    <source>
        <dbReference type="Proteomes" id="UP000287547"/>
    </source>
</evidence>
<evidence type="ECO:0000313" key="4">
    <source>
        <dbReference type="EMBL" id="RSM69637.1"/>
    </source>
</evidence>
<dbReference type="InterPro" id="IPR011990">
    <property type="entry name" value="TPR-like_helical_dom_sf"/>
</dbReference>
<sequence length="96" mass="10791">MPRRMRFPAGARSEDRLCAREECVDLELDHGSPVLTAELYEWMSSHPFRERLAGQLMIALYRAGRQAGALMVYEGIRSDLAEALGIDPNPKSVRTS</sequence>
<dbReference type="InterPro" id="IPR051677">
    <property type="entry name" value="AfsR-DnrI-RedD_regulator"/>
</dbReference>
<organism evidence="4 5">
    <name type="scientific">Kibdelosporangium aridum</name>
    <dbReference type="NCBI Taxonomy" id="2030"/>
    <lineage>
        <taxon>Bacteria</taxon>
        <taxon>Bacillati</taxon>
        <taxon>Actinomycetota</taxon>
        <taxon>Actinomycetes</taxon>
        <taxon>Pseudonocardiales</taxon>
        <taxon>Pseudonocardiaceae</taxon>
        <taxon>Kibdelosporangium</taxon>
    </lineage>
</organism>
<protein>
    <recommendedName>
        <fullName evidence="3">Bacterial transcriptional activator domain-containing protein</fullName>
    </recommendedName>
</protein>
<dbReference type="Pfam" id="PF03704">
    <property type="entry name" value="BTAD"/>
    <property type="match status" value="1"/>
</dbReference>
<dbReference type="Proteomes" id="UP000287547">
    <property type="component" value="Unassembled WGS sequence"/>
</dbReference>
<dbReference type="PANTHER" id="PTHR35807:SF1">
    <property type="entry name" value="TRANSCRIPTIONAL REGULATOR REDD"/>
    <property type="match status" value="1"/>
</dbReference>
<evidence type="ECO:0000256" key="1">
    <source>
        <dbReference type="ARBA" id="ARBA00023015"/>
    </source>
</evidence>
<proteinExistence type="predicted"/>